<dbReference type="KEGG" id="sli:Slin_6716"/>
<evidence type="ECO:0000256" key="1">
    <source>
        <dbReference type="SAM" id="Coils"/>
    </source>
</evidence>
<name>D2QV40_SPILD</name>
<protein>
    <submittedName>
        <fullName evidence="2">Uncharacterized protein</fullName>
    </submittedName>
</protein>
<proteinExistence type="predicted"/>
<dbReference type="EMBL" id="CP001770">
    <property type="protein sequence ID" value="ADB42672.1"/>
    <property type="molecule type" value="Genomic_DNA"/>
</dbReference>
<evidence type="ECO:0000313" key="2">
    <source>
        <dbReference type="EMBL" id="ADB42672.1"/>
    </source>
</evidence>
<organism evidence="2 3">
    <name type="scientific">Spirosoma linguale (strain ATCC 33905 / DSM 74 / LMG 10896 / Claus 1)</name>
    <dbReference type="NCBI Taxonomy" id="504472"/>
    <lineage>
        <taxon>Bacteria</taxon>
        <taxon>Pseudomonadati</taxon>
        <taxon>Bacteroidota</taxon>
        <taxon>Cytophagia</taxon>
        <taxon>Cytophagales</taxon>
        <taxon>Cytophagaceae</taxon>
        <taxon>Spirosoma</taxon>
    </lineage>
</organism>
<sequence>MVIGFVVFFLFFFIRGFVQQRQRERIDKLQRDIDQMSRRLRQQERR</sequence>
<keyword evidence="2" id="KW-0614">Plasmid</keyword>
<geneLocation type="plasmid" evidence="2 3">
    <name>pSLIN01</name>
</geneLocation>
<keyword evidence="3" id="KW-1185">Reference proteome</keyword>
<evidence type="ECO:0000313" key="3">
    <source>
        <dbReference type="Proteomes" id="UP000002028"/>
    </source>
</evidence>
<reference evidence="2 3" key="1">
    <citation type="journal article" date="2010" name="Stand. Genomic Sci.">
        <title>Complete genome sequence of Spirosoma linguale type strain (1).</title>
        <authorList>
            <person name="Lail K."/>
            <person name="Sikorski J."/>
            <person name="Saunders E."/>
            <person name="Lapidus A."/>
            <person name="Glavina Del Rio T."/>
            <person name="Copeland A."/>
            <person name="Tice H."/>
            <person name="Cheng J.-F."/>
            <person name="Lucas S."/>
            <person name="Nolan M."/>
            <person name="Bruce D."/>
            <person name="Goodwin L."/>
            <person name="Pitluck S."/>
            <person name="Ivanova N."/>
            <person name="Mavromatis K."/>
            <person name="Ovchinnikova G."/>
            <person name="Pati A."/>
            <person name="Chen A."/>
            <person name="Palaniappan K."/>
            <person name="Land M."/>
            <person name="Hauser L."/>
            <person name="Chang Y.-J."/>
            <person name="Jeffries C.D."/>
            <person name="Chain P."/>
            <person name="Brettin T."/>
            <person name="Detter J.C."/>
            <person name="Schuetze A."/>
            <person name="Rohde M."/>
            <person name="Tindall B.J."/>
            <person name="Goeker M."/>
            <person name="Bristow J."/>
            <person name="Eisen J.A."/>
            <person name="Markowitz V."/>
            <person name="Hugenholtz P."/>
            <person name="Kyrpides N.C."/>
            <person name="Klenk H.-P."/>
            <person name="Chen F."/>
        </authorList>
    </citation>
    <scope>NUCLEOTIDE SEQUENCE [LARGE SCALE GENOMIC DNA]</scope>
    <source>
        <strain evidence="3">ATCC 33905 / DSM 74 / LMG 10896 / Claus 1</strain>
    </source>
</reference>
<dbReference type="Proteomes" id="UP000002028">
    <property type="component" value="Plasmid pSLIN01"/>
</dbReference>
<accession>D2QV40</accession>
<dbReference type="HOGENOM" id="CLU_3189177_0_0_10"/>
<dbReference type="AlphaFoldDB" id="D2QV40"/>
<feature type="coiled-coil region" evidence="1">
    <location>
        <begin position="19"/>
        <end position="46"/>
    </location>
</feature>
<gene>
    <name evidence="2" type="ordered locus">Slin_6716</name>
</gene>
<keyword evidence="1" id="KW-0175">Coiled coil</keyword>